<dbReference type="VEuPathDB" id="TriTrypDB:Lsey_0033_0040"/>
<evidence type="ECO:0000256" key="3">
    <source>
        <dbReference type="ARBA" id="ARBA00012841"/>
    </source>
</evidence>
<dbReference type="Gene3D" id="2.40.50.140">
    <property type="entry name" value="Nucleic acid-binding proteins"/>
    <property type="match status" value="1"/>
</dbReference>
<dbReference type="OrthoDB" id="372395at2759"/>
<proteinExistence type="inferred from homology"/>
<evidence type="ECO:0000256" key="8">
    <source>
        <dbReference type="ARBA" id="ARBA00022917"/>
    </source>
</evidence>
<dbReference type="Pfam" id="PF01336">
    <property type="entry name" value="tRNA_anti-codon"/>
    <property type="match status" value="1"/>
</dbReference>
<dbReference type="InterPro" id="IPR045864">
    <property type="entry name" value="aa-tRNA-synth_II/BPL/LPL"/>
</dbReference>
<dbReference type="InterPro" id="IPR004364">
    <property type="entry name" value="Aa-tRNA-synt_II"/>
</dbReference>
<dbReference type="GO" id="GO:0005524">
    <property type="term" value="F:ATP binding"/>
    <property type="evidence" value="ECO:0007669"/>
    <property type="project" value="UniProtKB-KW"/>
</dbReference>
<dbReference type="InterPro" id="IPR004523">
    <property type="entry name" value="Asp-tRNA_synthase_2"/>
</dbReference>
<keyword evidence="15" id="KW-1185">Reference proteome</keyword>
<evidence type="ECO:0000256" key="12">
    <source>
        <dbReference type="SAM" id="MobiDB-lite"/>
    </source>
</evidence>
<feature type="region of interest" description="Disordered" evidence="12">
    <location>
        <begin position="385"/>
        <end position="429"/>
    </location>
</feature>
<organism evidence="14 15">
    <name type="scientific">Leptomonas seymouri</name>
    <dbReference type="NCBI Taxonomy" id="5684"/>
    <lineage>
        <taxon>Eukaryota</taxon>
        <taxon>Discoba</taxon>
        <taxon>Euglenozoa</taxon>
        <taxon>Kinetoplastea</taxon>
        <taxon>Metakinetoplastina</taxon>
        <taxon>Trypanosomatida</taxon>
        <taxon>Trypanosomatidae</taxon>
        <taxon>Leishmaniinae</taxon>
        <taxon>Leptomonas</taxon>
    </lineage>
</organism>
<dbReference type="EMBL" id="LJSK01000033">
    <property type="protein sequence ID" value="KPI89026.1"/>
    <property type="molecule type" value="Genomic_DNA"/>
</dbReference>
<dbReference type="SUPFAM" id="SSF50249">
    <property type="entry name" value="Nucleic acid-binding proteins"/>
    <property type="match status" value="1"/>
</dbReference>
<dbReference type="GO" id="GO:0005829">
    <property type="term" value="C:cytosol"/>
    <property type="evidence" value="ECO:0007669"/>
    <property type="project" value="TreeGrafter"/>
</dbReference>
<dbReference type="InterPro" id="IPR002312">
    <property type="entry name" value="Asp/Asn-tRNA-synth_IIb"/>
</dbReference>
<evidence type="ECO:0000256" key="2">
    <source>
        <dbReference type="ARBA" id="ARBA00005312"/>
    </source>
</evidence>
<name>A0A0N0P7P9_LEPSE</name>
<protein>
    <recommendedName>
        <fullName evidence="3">aspartate--tRNA ligase</fullName>
        <ecNumber evidence="3">6.1.1.12</ecNumber>
    </recommendedName>
    <alternativeName>
        <fullName evidence="10">Aspartyl-tRNA synthetase</fullName>
    </alternativeName>
</protein>
<keyword evidence="6" id="KW-0547">Nucleotide-binding</keyword>
<reference evidence="14 15" key="1">
    <citation type="journal article" date="2015" name="PLoS Pathog.">
        <title>Leptomonas seymouri: Adaptations to the Dixenous Life Cycle Analyzed by Genome Sequencing, Transcriptome Profiling and Co-infection with Leishmania donovani.</title>
        <authorList>
            <person name="Kraeva N."/>
            <person name="Butenko A."/>
            <person name="Hlavacova J."/>
            <person name="Kostygov A."/>
            <person name="Myskova J."/>
            <person name="Grybchuk D."/>
            <person name="Lestinova T."/>
            <person name="Votypka J."/>
            <person name="Volf P."/>
            <person name="Opperdoes F."/>
            <person name="Flegontov P."/>
            <person name="Lukes J."/>
            <person name="Yurchenko V."/>
        </authorList>
    </citation>
    <scope>NUCLEOTIDE SEQUENCE [LARGE SCALE GENOMIC DNA]</scope>
    <source>
        <strain evidence="14 15">ATCC 30220</strain>
    </source>
</reference>
<evidence type="ECO:0000256" key="10">
    <source>
        <dbReference type="ARBA" id="ARBA00033155"/>
    </source>
</evidence>
<evidence type="ECO:0000259" key="13">
    <source>
        <dbReference type="PROSITE" id="PS50862"/>
    </source>
</evidence>
<comment type="catalytic activity">
    <reaction evidence="11">
        <text>tRNA(Asp) + L-aspartate + ATP = L-aspartyl-tRNA(Asp) + AMP + diphosphate</text>
        <dbReference type="Rhea" id="RHEA:19649"/>
        <dbReference type="Rhea" id="RHEA-COMP:9660"/>
        <dbReference type="Rhea" id="RHEA-COMP:9678"/>
        <dbReference type="ChEBI" id="CHEBI:29991"/>
        <dbReference type="ChEBI" id="CHEBI:30616"/>
        <dbReference type="ChEBI" id="CHEBI:33019"/>
        <dbReference type="ChEBI" id="CHEBI:78442"/>
        <dbReference type="ChEBI" id="CHEBI:78516"/>
        <dbReference type="ChEBI" id="CHEBI:456215"/>
        <dbReference type="EC" id="6.1.1.12"/>
    </reaction>
</comment>
<gene>
    <name evidence="14" type="ORF">ABL78_1839</name>
</gene>
<dbReference type="AlphaFoldDB" id="A0A0N0P7P9"/>
<sequence length="653" mass="70392">MLRSLAPATLATSRIAPLRMVGAAVCRTSQRSASIVATSSTLVLSRSLARVQVETSSSALVSAPRYNSTCGSSSLSPLTGDGICLAAHGVSIASIRAAFDDLEAHTNAASASATEVQSAGCTVGLEVTVRARVERVRGGGKLSFLHLRQPPLESLQAICVGKELTKQAKAITPESIVDVTGVMQRAATPIQSATCQYGELRVTSLRVVSAAATPLPFPYRDANTKLDTRLNHRVMDLRTSHMVATTRLVSALGECFRRELLARGFVEVHTPKLIATASEGGSNVFTVDYFGKPAYLAQSPQLYKQMMLMGDAMRVFEIGPVFRAENSITHRHLTEFVGLDGEMVIRESYTEVLDVLEPVMCAMLKDLAVNHGRLIQALRKQQQREERQEGCAAAPPPTVAGDGSSVSAEQADTTSSTPDDHDGQQQHALRSACCEVPERIIASLGLVSDARGVSAGHEEDATAAPLSSARKADPYHARIGGVSGCRVLRMAFADAAQLLVDHGGDSVMAGCALPLTDFSLPQERRLGEIIKNRYGVDLYVVDLFPSAARPFYTMPLDVAKPDGPTRSFDMYLRGEEICSGAQRVDHVAVLEQRLAAKQVDRSTMKDYMDAFRYGAWPHGGFGLGLERIAMFAFDLADVRYVSLFPRDPKRITP</sequence>
<feature type="domain" description="Aminoacyl-transfer RNA synthetases class-II family profile" evidence="13">
    <location>
        <begin position="247"/>
        <end position="653"/>
    </location>
</feature>
<dbReference type="GO" id="GO:0006422">
    <property type="term" value="P:aspartyl-tRNA aminoacylation"/>
    <property type="evidence" value="ECO:0007669"/>
    <property type="project" value="InterPro"/>
</dbReference>
<dbReference type="CDD" id="cd04320">
    <property type="entry name" value="AspRS_cyto_N"/>
    <property type="match status" value="1"/>
</dbReference>
<keyword evidence="5" id="KW-0436">Ligase</keyword>
<dbReference type="GO" id="GO:0017101">
    <property type="term" value="C:aminoacyl-tRNA synthetase multienzyme complex"/>
    <property type="evidence" value="ECO:0007669"/>
    <property type="project" value="TreeGrafter"/>
</dbReference>
<keyword evidence="4" id="KW-0963">Cytoplasm</keyword>
<dbReference type="PRINTS" id="PR01042">
    <property type="entry name" value="TRNASYNTHASP"/>
</dbReference>
<dbReference type="PANTHER" id="PTHR43450">
    <property type="entry name" value="ASPARTYL-TRNA SYNTHETASE"/>
    <property type="match status" value="1"/>
</dbReference>
<dbReference type="GO" id="GO:0003723">
    <property type="term" value="F:RNA binding"/>
    <property type="evidence" value="ECO:0007669"/>
    <property type="project" value="TreeGrafter"/>
</dbReference>
<evidence type="ECO:0000256" key="7">
    <source>
        <dbReference type="ARBA" id="ARBA00022840"/>
    </source>
</evidence>
<keyword evidence="7" id="KW-0067">ATP-binding</keyword>
<comment type="caution">
    <text evidence="14">The sequence shown here is derived from an EMBL/GenBank/DDBJ whole genome shotgun (WGS) entry which is preliminary data.</text>
</comment>
<evidence type="ECO:0000256" key="1">
    <source>
        <dbReference type="ARBA" id="ARBA00004496"/>
    </source>
</evidence>
<dbReference type="OMA" id="LEPVMCA"/>
<comment type="subcellular location">
    <subcellularLocation>
        <location evidence="1">Cytoplasm</location>
    </subcellularLocation>
</comment>
<dbReference type="Gene3D" id="3.30.930.10">
    <property type="entry name" value="Bira Bifunctional Protein, Domain 2"/>
    <property type="match status" value="2"/>
</dbReference>
<dbReference type="Pfam" id="PF00152">
    <property type="entry name" value="tRNA-synt_2"/>
    <property type="match status" value="1"/>
</dbReference>
<evidence type="ECO:0000256" key="9">
    <source>
        <dbReference type="ARBA" id="ARBA00023146"/>
    </source>
</evidence>
<evidence type="ECO:0000256" key="5">
    <source>
        <dbReference type="ARBA" id="ARBA00022598"/>
    </source>
</evidence>
<dbReference type="SUPFAM" id="SSF55681">
    <property type="entry name" value="Class II aaRS and biotin synthetases"/>
    <property type="match status" value="1"/>
</dbReference>
<dbReference type="PROSITE" id="PS50862">
    <property type="entry name" value="AA_TRNA_LIGASE_II"/>
    <property type="match status" value="1"/>
</dbReference>
<dbReference type="InterPro" id="IPR012340">
    <property type="entry name" value="NA-bd_OB-fold"/>
</dbReference>
<dbReference type="EC" id="6.1.1.12" evidence="3"/>
<dbReference type="InterPro" id="IPR004365">
    <property type="entry name" value="NA-bd_OB_tRNA"/>
</dbReference>
<evidence type="ECO:0000313" key="14">
    <source>
        <dbReference type="EMBL" id="KPI89026.1"/>
    </source>
</evidence>
<comment type="similarity">
    <text evidence="2">Belongs to the class-II aminoacyl-tRNA synthetase family. Type 2 subfamily.</text>
</comment>
<keyword evidence="9 14" id="KW-0030">Aminoacyl-tRNA synthetase</keyword>
<dbReference type="PANTHER" id="PTHR43450:SF3">
    <property type="entry name" value="ASPARTATE--TRNA LIGASE"/>
    <property type="match status" value="1"/>
</dbReference>
<dbReference type="InterPro" id="IPR006195">
    <property type="entry name" value="aa-tRNA-synth_II"/>
</dbReference>
<accession>A0A0N0P7P9</accession>
<evidence type="ECO:0000256" key="6">
    <source>
        <dbReference type="ARBA" id="ARBA00022741"/>
    </source>
</evidence>
<dbReference type="Proteomes" id="UP000038009">
    <property type="component" value="Unassembled WGS sequence"/>
</dbReference>
<dbReference type="GO" id="GO:0004815">
    <property type="term" value="F:aspartate-tRNA ligase activity"/>
    <property type="evidence" value="ECO:0007669"/>
    <property type="project" value="UniProtKB-EC"/>
</dbReference>
<feature type="compositionally biased region" description="Polar residues" evidence="12">
    <location>
        <begin position="404"/>
        <end position="417"/>
    </location>
</feature>
<evidence type="ECO:0000256" key="4">
    <source>
        <dbReference type="ARBA" id="ARBA00022490"/>
    </source>
</evidence>
<evidence type="ECO:0000313" key="15">
    <source>
        <dbReference type="Proteomes" id="UP000038009"/>
    </source>
</evidence>
<keyword evidence="8" id="KW-0648">Protein biosynthesis</keyword>
<evidence type="ECO:0000256" key="11">
    <source>
        <dbReference type="ARBA" id="ARBA00047904"/>
    </source>
</evidence>